<proteinExistence type="predicted"/>
<accession>A0A7W5CB54</accession>
<comment type="caution">
    <text evidence="1">The sequence shown here is derived from an EMBL/GenBank/DDBJ whole genome shotgun (WGS) entry which is preliminary data.</text>
</comment>
<evidence type="ECO:0000313" key="1">
    <source>
        <dbReference type="EMBL" id="MBB3154488.1"/>
    </source>
</evidence>
<sequence>MSMRKEKWKYVTVTSSNVDDYLNDLYHDTKAQHINQGVSFNKDDPYQMGLLRLALIEPQAFSGLCKKLLNLYFESKNMPIQNISFKFEILPQEKIETKSKEESRYENMWIDFT</sequence>
<dbReference type="Proteomes" id="UP000518605">
    <property type="component" value="Unassembled WGS sequence"/>
</dbReference>
<name>A0A7W5CB54_9BACL</name>
<evidence type="ECO:0000313" key="2">
    <source>
        <dbReference type="Proteomes" id="UP000518605"/>
    </source>
</evidence>
<dbReference type="EMBL" id="JACHXW010000016">
    <property type="protein sequence ID" value="MBB3154488.1"/>
    <property type="molecule type" value="Genomic_DNA"/>
</dbReference>
<protein>
    <submittedName>
        <fullName evidence="1">Uncharacterized protein</fullName>
    </submittedName>
</protein>
<dbReference type="AlphaFoldDB" id="A0A7W5CB54"/>
<gene>
    <name evidence="1" type="ORF">FHS16_004570</name>
</gene>
<reference evidence="1 2" key="1">
    <citation type="submission" date="2020-08" db="EMBL/GenBank/DDBJ databases">
        <title>Genomic Encyclopedia of Type Strains, Phase III (KMG-III): the genomes of soil and plant-associated and newly described type strains.</title>
        <authorList>
            <person name="Whitman W."/>
        </authorList>
    </citation>
    <scope>NUCLEOTIDE SEQUENCE [LARGE SCALE GENOMIC DNA]</scope>
    <source>
        <strain evidence="1 2">CECT 8234</strain>
    </source>
</reference>
<organism evidence="1 2">
    <name type="scientific">Paenibacillus endophyticus</name>
    <dbReference type="NCBI Taxonomy" id="1294268"/>
    <lineage>
        <taxon>Bacteria</taxon>
        <taxon>Bacillati</taxon>
        <taxon>Bacillota</taxon>
        <taxon>Bacilli</taxon>
        <taxon>Bacillales</taxon>
        <taxon>Paenibacillaceae</taxon>
        <taxon>Paenibacillus</taxon>
    </lineage>
</organism>
<keyword evidence="2" id="KW-1185">Reference proteome</keyword>
<dbReference type="RefSeq" id="WP_183568009.1">
    <property type="nucleotide sequence ID" value="NZ_JACHXW010000016.1"/>
</dbReference>